<keyword evidence="2" id="KW-0547">Nucleotide-binding</keyword>
<keyword evidence="1" id="KW-0813">Transport</keyword>
<dbReference type="InterPro" id="IPR027417">
    <property type="entry name" value="P-loop_NTPase"/>
</dbReference>
<reference evidence="5 6" key="1">
    <citation type="journal article" date="2021" name="ISME Commun">
        <title>Automated analysis of genomic sequences facilitates high-throughput and comprehensive description of bacteria.</title>
        <authorList>
            <person name="Hitch T.C.A."/>
        </authorList>
    </citation>
    <scope>NUCLEOTIDE SEQUENCE [LARGE SCALE GENOMIC DNA]</scope>
    <source>
        <strain evidence="5 6">Sanger_109</strain>
    </source>
</reference>
<protein>
    <submittedName>
        <fullName evidence="5">ABC transporter ATP-binding protein</fullName>
    </submittedName>
</protein>
<dbReference type="Gene3D" id="3.40.50.300">
    <property type="entry name" value="P-loop containing nucleotide triphosphate hydrolases"/>
    <property type="match status" value="1"/>
</dbReference>
<evidence type="ECO:0000256" key="3">
    <source>
        <dbReference type="ARBA" id="ARBA00022840"/>
    </source>
</evidence>
<dbReference type="InterPro" id="IPR017871">
    <property type="entry name" value="ABC_transporter-like_CS"/>
</dbReference>
<dbReference type="SUPFAM" id="SSF52540">
    <property type="entry name" value="P-loop containing nucleoside triphosphate hydrolases"/>
    <property type="match status" value="1"/>
</dbReference>
<name>A0ABT2TFT7_9FIRM</name>
<dbReference type="SMART" id="SM00382">
    <property type="entry name" value="AAA"/>
    <property type="match status" value="1"/>
</dbReference>
<dbReference type="PROSITE" id="PS00211">
    <property type="entry name" value="ABC_TRANSPORTER_1"/>
    <property type="match status" value="1"/>
</dbReference>
<dbReference type="EMBL" id="JAOQJQ010000001">
    <property type="protein sequence ID" value="MCU6761053.1"/>
    <property type="molecule type" value="Genomic_DNA"/>
</dbReference>
<dbReference type="InterPro" id="IPR050166">
    <property type="entry name" value="ABC_transporter_ATP-bind"/>
</dbReference>
<dbReference type="Pfam" id="PF00005">
    <property type="entry name" value="ABC_tran"/>
    <property type="match status" value="1"/>
</dbReference>
<dbReference type="InterPro" id="IPR003593">
    <property type="entry name" value="AAA+_ATPase"/>
</dbReference>
<keyword evidence="6" id="KW-1185">Reference proteome</keyword>
<dbReference type="GO" id="GO:0005524">
    <property type="term" value="F:ATP binding"/>
    <property type="evidence" value="ECO:0007669"/>
    <property type="project" value="UniProtKB-KW"/>
</dbReference>
<gene>
    <name evidence="5" type="ORF">OCV88_01725</name>
</gene>
<dbReference type="PANTHER" id="PTHR42788">
    <property type="entry name" value="TAURINE IMPORT ATP-BINDING PROTEIN-RELATED"/>
    <property type="match status" value="1"/>
</dbReference>
<dbReference type="CDD" id="cd03293">
    <property type="entry name" value="ABC_NrtD_SsuB_transporters"/>
    <property type="match status" value="1"/>
</dbReference>
<evidence type="ECO:0000313" key="5">
    <source>
        <dbReference type="EMBL" id="MCU6761053.1"/>
    </source>
</evidence>
<comment type="caution">
    <text evidence="5">The sequence shown here is derived from an EMBL/GenBank/DDBJ whole genome shotgun (WGS) entry which is preliminary data.</text>
</comment>
<evidence type="ECO:0000256" key="1">
    <source>
        <dbReference type="ARBA" id="ARBA00022448"/>
    </source>
</evidence>
<dbReference type="Proteomes" id="UP001652442">
    <property type="component" value="Unassembled WGS sequence"/>
</dbReference>
<keyword evidence="3 5" id="KW-0067">ATP-binding</keyword>
<sequence>MESIFEVNHVNFAYHSMQGEVPALSDISFSVQPGEFIAIVGPSGCGKSTLLNLLAGMLQPESGSIYLFGQPLTPELRCHMGYMLQDDQLLEWRSIYKNVLLGLEVRHQLTEANKSYAKELLETYGLLAFADARPSQLSGGMRQRAALVRTLVLKPDLLFLDEPFSALDYQTRLTAANDIGTIIRSEQKTAILVTHDLAEAVSLADRIIILSKRPGSIQKIVSVKLPEGLTPMQRRNADDFKHYFNLIWKELNHEPESLQSGTIPETTTEA</sequence>
<proteinExistence type="predicted"/>
<feature type="domain" description="ABC transporter" evidence="4">
    <location>
        <begin position="5"/>
        <end position="237"/>
    </location>
</feature>
<evidence type="ECO:0000259" key="4">
    <source>
        <dbReference type="PROSITE" id="PS50893"/>
    </source>
</evidence>
<accession>A0ABT2TFT7</accession>
<dbReference type="PROSITE" id="PS50893">
    <property type="entry name" value="ABC_TRANSPORTER_2"/>
    <property type="match status" value="1"/>
</dbReference>
<dbReference type="RefSeq" id="WP_158423907.1">
    <property type="nucleotide sequence ID" value="NZ_JAOQJQ010000001.1"/>
</dbReference>
<evidence type="ECO:0000313" key="6">
    <source>
        <dbReference type="Proteomes" id="UP001652442"/>
    </source>
</evidence>
<organism evidence="5 6">
    <name type="scientific">Brotonthovivens ammoniilytica</name>
    <dbReference type="NCBI Taxonomy" id="2981725"/>
    <lineage>
        <taxon>Bacteria</taxon>
        <taxon>Bacillati</taxon>
        <taxon>Bacillota</taxon>
        <taxon>Clostridia</taxon>
        <taxon>Lachnospirales</taxon>
        <taxon>Lachnospiraceae</taxon>
        <taxon>Brotonthovivens</taxon>
    </lineage>
</organism>
<dbReference type="PANTHER" id="PTHR42788:SF21">
    <property type="entry name" value="ABC TRANSPORTER ATP-BINDING PROTEIN"/>
    <property type="match status" value="1"/>
</dbReference>
<dbReference type="InterPro" id="IPR003439">
    <property type="entry name" value="ABC_transporter-like_ATP-bd"/>
</dbReference>
<evidence type="ECO:0000256" key="2">
    <source>
        <dbReference type="ARBA" id="ARBA00022741"/>
    </source>
</evidence>